<protein>
    <submittedName>
        <fullName evidence="1">Uncharacterized protein</fullName>
    </submittedName>
</protein>
<evidence type="ECO:0000313" key="2">
    <source>
        <dbReference type="Proteomes" id="UP000832011"/>
    </source>
</evidence>
<evidence type="ECO:0000313" key="1">
    <source>
        <dbReference type="EMBL" id="UOO90285.1"/>
    </source>
</evidence>
<accession>A0ABY4E5X1</accession>
<keyword evidence="2" id="KW-1185">Reference proteome</keyword>
<proteinExistence type="predicted"/>
<sequence>MRTATINKRPVNSFAIVLAALIGLALHFLAPLAALAQGIKRAQAKGRISYSSNRIVALQARLNSIDLAVKETRANGNDAAEITRLARMKAAACEEIAEEQVALAAAQAELTA</sequence>
<dbReference type="Proteomes" id="UP000832011">
    <property type="component" value="Chromosome"/>
</dbReference>
<organism evidence="1 2">
    <name type="scientific">Vitreoscilla massiliensis</name>
    <dbReference type="NCBI Taxonomy" id="1689272"/>
    <lineage>
        <taxon>Bacteria</taxon>
        <taxon>Pseudomonadati</taxon>
        <taxon>Pseudomonadota</taxon>
        <taxon>Betaproteobacteria</taxon>
        <taxon>Neisseriales</taxon>
        <taxon>Neisseriaceae</taxon>
        <taxon>Vitreoscilla</taxon>
    </lineage>
</organism>
<dbReference type="RefSeq" id="WP_058355824.1">
    <property type="nucleotide sequence ID" value="NZ_CABKVG010000008.1"/>
</dbReference>
<dbReference type="EMBL" id="CP091511">
    <property type="protein sequence ID" value="UOO90285.1"/>
    <property type="molecule type" value="Genomic_DNA"/>
</dbReference>
<name>A0ABY4E5X1_9NEIS</name>
<reference evidence="1 2" key="1">
    <citation type="journal article" date="2022" name="Res Sq">
        <title>Evolution of multicellular longitudinally dividing oral cavity symbionts (Neisseriaceae).</title>
        <authorList>
            <person name="Nyongesa S."/>
            <person name="Weber P."/>
            <person name="Bernet E."/>
            <person name="Pullido F."/>
            <person name="Nieckarz M."/>
            <person name="Delaby M."/>
            <person name="Nieves C."/>
            <person name="Viehboeck T."/>
            <person name="Krause N."/>
            <person name="Rivera-Millot A."/>
            <person name="Nakamura A."/>
            <person name="Vischer N."/>
            <person name="VanNieuwenhze M."/>
            <person name="Brun Y."/>
            <person name="Cava F."/>
            <person name="Bulgheresi S."/>
            <person name="Veyrier F."/>
        </authorList>
    </citation>
    <scope>NUCLEOTIDE SEQUENCE [LARGE SCALE GENOMIC DNA]</scope>
    <source>
        <strain evidence="1 2">SN4</strain>
    </source>
</reference>
<gene>
    <name evidence="1" type="ORF">LVJ82_04670</name>
</gene>